<dbReference type="SUPFAM" id="SSF52799">
    <property type="entry name" value="(Phosphotyrosine protein) phosphatases II"/>
    <property type="match status" value="1"/>
</dbReference>
<proteinExistence type="predicted"/>
<dbReference type="AlphaFoldDB" id="A0A370HHV7"/>
<organism evidence="2 3">
    <name type="scientific">Microvirga subterranea</name>
    <dbReference type="NCBI Taxonomy" id="186651"/>
    <lineage>
        <taxon>Bacteria</taxon>
        <taxon>Pseudomonadati</taxon>
        <taxon>Pseudomonadota</taxon>
        <taxon>Alphaproteobacteria</taxon>
        <taxon>Hyphomicrobiales</taxon>
        <taxon>Methylobacteriaceae</taxon>
        <taxon>Microvirga</taxon>
    </lineage>
</organism>
<dbReference type="Pfam" id="PF04273">
    <property type="entry name" value="BLH_phosphatase"/>
    <property type="match status" value="1"/>
</dbReference>
<name>A0A370HHV7_9HYPH</name>
<dbReference type="NCBIfam" id="TIGR01244">
    <property type="entry name" value="TIGR01244 family sulfur transferase"/>
    <property type="match status" value="1"/>
</dbReference>
<dbReference type="InterPro" id="IPR029021">
    <property type="entry name" value="Prot-tyrosine_phosphatase-like"/>
</dbReference>
<accession>A0A370HHV7</accession>
<dbReference type="Proteomes" id="UP000254925">
    <property type="component" value="Unassembled WGS sequence"/>
</dbReference>
<dbReference type="Gene3D" id="3.90.190.10">
    <property type="entry name" value="Protein tyrosine phosphatase superfamily"/>
    <property type="match status" value="1"/>
</dbReference>
<keyword evidence="3" id="KW-1185">Reference proteome</keyword>
<evidence type="ECO:0000313" key="2">
    <source>
        <dbReference type="EMBL" id="RDI56755.1"/>
    </source>
</evidence>
<dbReference type="RefSeq" id="WP_114771716.1">
    <property type="nucleotide sequence ID" value="NZ_QQBB01000008.1"/>
</dbReference>
<evidence type="ECO:0000259" key="1">
    <source>
        <dbReference type="Pfam" id="PF04273"/>
    </source>
</evidence>
<feature type="domain" description="Beta-lactamase hydrolase-like protein phosphatase-like" evidence="1">
    <location>
        <begin position="5"/>
        <end position="109"/>
    </location>
</feature>
<dbReference type="OrthoDB" id="9805710at2"/>
<sequence>MKIAKLTDGFSVAPQLSVRDVEAASAAGFRLLINNRPDGEAPDQPTSAELSAAARRLGLDYRHVPVVPGQISDEQVAAIRKALAEGQGPALAFCRSGTRSATLWALASADTMPPEEILRTAGDAGYDLSALRGRISEAASRHAGET</sequence>
<dbReference type="CDD" id="cd14503">
    <property type="entry name" value="PTP-bact"/>
    <property type="match status" value="1"/>
</dbReference>
<dbReference type="EMBL" id="QQBB01000008">
    <property type="protein sequence ID" value="RDI56755.1"/>
    <property type="molecule type" value="Genomic_DNA"/>
</dbReference>
<comment type="caution">
    <text evidence="2">The sequence shown here is derived from an EMBL/GenBank/DDBJ whole genome shotgun (WGS) entry which is preliminary data.</text>
</comment>
<dbReference type="GO" id="GO:0016787">
    <property type="term" value="F:hydrolase activity"/>
    <property type="evidence" value="ECO:0007669"/>
    <property type="project" value="InterPro"/>
</dbReference>
<dbReference type="InterPro" id="IPR005939">
    <property type="entry name" value="BLH_phosphatase-like"/>
</dbReference>
<reference evidence="2 3" key="1">
    <citation type="submission" date="2018-07" db="EMBL/GenBank/DDBJ databases">
        <title>Genomic Encyclopedia of Type Strains, Phase IV (KMG-IV): sequencing the most valuable type-strain genomes for metagenomic binning, comparative biology and taxonomic classification.</title>
        <authorList>
            <person name="Goeker M."/>
        </authorList>
    </citation>
    <scope>NUCLEOTIDE SEQUENCE [LARGE SCALE GENOMIC DNA]</scope>
    <source>
        <strain evidence="2 3">DSM 14364</strain>
    </source>
</reference>
<evidence type="ECO:0000313" key="3">
    <source>
        <dbReference type="Proteomes" id="UP000254925"/>
    </source>
</evidence>
<protein>
    <submittedName>
        <fullName evidence="2">Uncharacterized protein (TIGR01244 family)</fullName>
    </submittedName>
</protein>
<gene>
    <name evidence="2" type="ORF">DES45_108103</name>
</gene>